<dbReference type="AlphaFoldDB" id="A0AAD3M9N9"/>
<dbReference type="EMBL" id="BRZM01003569">
    <property type="protein sequence ID" value="GLD49721.1"/>
    <property type="molecule type" value="Genomic_DNA"/>
</dbReference>
<name>A0AAD3M9N9_LATJO</name>
<accession>A0AAD3M9N9</accession>
<evidence type="ECO:0000313" key="2">
    <source>
        <dbReference type="Proteomes" id="UP001279410"/>
    </source>
</evidence>
<proteinExistence type="predicted"/>
<dbReference type="Proteomes" id="UP001279410">
    <property type="component" value="Unassembled WGS sequence"/>
</dbReference>
<reference evidence="1" key="1">
    <citation type="submission" date="2022-08" db="EMBL/GenBank/DDBJ databases">
        <title>Genome sequencing of akame (Lates japonicus).</title>
        <authorList>
            <person name="Hashiguchi Y."/>
            <person name="Takahashi H."/>
        </authorList>
    </citation>
    <scope>NUCLEOTIDE SEQUENCE</scope>
    <source>
        <strain evidence="1">Kochi</strain>
    </source>
</reference>
<protein>
    <submittedName>
        <fullName evidence="1">Leucine rich adaptor protein 1 isoform X1</fullName>
    </submittedName>
</protein>
<evidence type="ECO:0000313" key="1">
    <source>
        <dbReference type="EMBL" id="GLD49721.1"/>
    </source>
</evidence>
<dbReference type="InterPro" id="IPR039499">
    <property type="entry name" value="LURA1/LRA25"/>
</dbReference>
<sequence>MDLIPLSTLSDVKILQQRFLQSILRERLLRNAARLTSRCSSLTSSQQGLGEGPDTSWRGSTAQILTISWTTFHRCWILLTPGIYYGWSTLRFRVVICSTHRLPPEAIAGAGYWEAPNHGHSSGRSRW</sequence>
<keyword evidence="2" id="KW-1185">Reference proteome</keyword>
<dbReference type="Pfam" id="PF14854">
    <property type="entry name" value="LURAP"/>
    <property type="match status" value="1"/>
</dbReference>
<comment type="caution">
    <text evidence="1">The sequence shown here is derived from an EMBL/GenBank/DDBJ whole genome shotgun (WGS) entry which is preliminary data.</text>
</comment>
<gene>
    <name evidence="1" type="ORF">AKAME5_002757800</name>
</gene>
<organism evidence="1 2">
    <name type="scientific">Lates japonicus</name>
    <name type="common">Japanese lates</name>
    <dbReference type="NCBI Taxonomy" id="270547"/>
    <lineage>
        <taxon>Eukaryota</taxon>
        <taxon>Metazoa</taxon>
        <taxon>Chordata</taxon>
        <taxon>Craniata</taxon>
        <taxon>Vertebrata</taxon>
        <taxon>Euteleostomi</taxon>
        <taxon>Actinopterygii</taxon>
        <taxon>Neopterygii</taxon>
        <taxon>Teleostei</taxon>
        <taxon>Neoteleostei</taxon>
        <taxon>Acanthomorphata</taxon>
        <taxon>Carangaria</taxon>
        <taxon>Carangaria incertae sedis</taxon>
        <taxon>Centropomidae</taxon>
        <taxon>Lates</taxon>
    </lineage>
</organism>